<proteinExistence type="predicted"/>
<dbReference type="EMBL" id="VEPZ02001692">
    <property type="protein sequence ID" value="KAE8663069.1"/>
    <property type="molecule type" value="Genomic_DNA"/>
</dbReference>
<protein>
    <submittedName>
        <fullName evidence="2">RING/U-box superfamily protein</fullName>
    </submittedName>
</protein>
<dbReference type="AlphaFoldDB" id="A0A6A2XX64"/>
<comment type="caution">
    <text evidence="2">The sequence shown here is derived from an EMBL/GenBank/DDBJ whole genome shotgun (WGS) entry which is preliminary data.</text>
</comment>
<reference evidence="2" key="1">
    <citation type="submission" date="2019-09" db="EMBL/GenBank/DDBJ databases">
        <title>Draft genome information of white flower Hibiscus syriacus.</title>
        <authorList>
            <person name="Kim Y.-M."/>
        </authorList>
    </citation>
    <scope>NUCLEOTIDE SEQUENCE [LARGE SCALE GENOMIC DNA]</scope>
    <source>
        <strain evidence="2">YM2019G1</strain>
    </source>
</reference>
<name>A0A6A2XX64_HIBSY</name>
<keyword evidence="1" id="KW-0677">Repeat</keyword>
<sequence>MSCANKEDSGNAAIIAKNGGIELVCSICSKIPTESRQPLVSCLNTMSSLLTGIYILNSGFTVVAAAATGNEVVKRSFMELGIDELILQVLSGQTQGSVLSLYDAIRVLLISDDNHVVASEVYGYARRFAKIRTARAFVESLHGGNSSSGLVSACIALKAIAVNVSCSNCSRY</sequence>
<evidence type="ECO:0000256" key="1">
    <source>
        <dbReference type="ARBA" id="ARBA00022737"/>
    </source>
</evidence>
<dbReference type="PANTHER" id="PTHR22895:SF0">
    <property type="entry name" value="ARMADILLO REPEAT-CONTAINING PROTEIN 6"/>
    <property type="match status" value="1"/>
</dbReference>
<evidence type="ECO:0000313" key="2">
    <source>
        <dbReference type="EMBL" id="KAE8663069.1"/>
    </source>
</evidence>
<dbReference type="Proteomes" id="UP000436088">
    <property type="component" value="Unassembled WGS sequence"/>
</dbReference>
<keyword evidence="3" id="KW-1185">Reference proteome</keyword>
<evidence type="ECO:0000313" key="3">
    <source>
        <dbReference type="Proteomes" id="UP000436088"/>
    </source>
</evidence>
<accession>A0A6A2XX64</accession>
<gene>
    <name evidence="2" type="ORF">F3Y22_tig00113123pilonHSYRG00219</name>
</gene>
<organism evidence="2 3">
    <name type="scientific">Hibiscus syriacus</name>
    <name type="common">Rose of Sharon</name>
    <dbReference type="NCBI Taxonomy" id="106335"/>
    <lineage>
        <taxon>Eukaryota</taxon>
        <taxon>Viridiplantae</taxon>
        <taxon>Streptophyta</taxon>
        <taxon>Embryophyta</taxon>
        <taxon>Tracheophyta</taxon>
        <taxon>Spermatophyta</taxon>
        <taxon>Magnoliopsida</taxon>
        <taxon>eudicotyledons</taxon>
        <taxon>Gunneridae</taxon>
        <taxon>Pentapetalae</taxon>
        <taxon>rosids</taxon>
        <taxon>malvids</taxon>
        <taxon>Malvales</taxon>
        <taxon>Malvaceae</taxon>
        <taxon>Malvoideae</taxon>
        <taxon>Hibiscus</taxon>
    </lineage>
</organism>
<dbReference type="PANTHER" id="PTHR22895">
    <property type="entry name" value="ARMADILLO REPEAT-CONTAINING PROTEIN 6"/>
    <property type="match status" value="1"/>
</dbReference>